<sequence>MFQKNKTQETTETLPKENLCMLKKEMPSLADSAARVTRPTDWDRILAVPQVKHRIANIARIREVDNFYKLCQLHREQYSGGACYAEPIKFFKTTSHGESQTSLTRFCPMKHPIAYPLNYAVTSGVPGPSVLSLSSRRS</sequence>
<evidence type="ECO:0000313" key="2">
    <source>
        <dbReference type="Proteomes" id="UP001558652"/>
    </source>
</evidence>
<name>A0ABD0Y5Z4_9HEMI</name>
<organism evidence="1 2">
    <name type="scientific">Ranatra chinensis</name>
    <dbReference type="NCBI Taxonomy" id="642074"/>
    <lineage>
        <taxon>Eukaryota</taxon>
        <taxon>Metazoa</taxon>
        <taxon>Ecdysozoa</taxon>
        <taxon>Arthropoda</taxon>
        <taxon>Hexapoda</taxon>
        <taxon>Insecta</taxon>
        <taxon>Pterygota</taxon>
        <taxon>Neoptera</taxon>
        <taxon>Paraneoptera</taxon>
        <taxon>Hemiptera</taxon>
        <taxon>Heteroptera</taxon>
        <taxon>Panheteroptera</taxon>
        <taxon>Nepomorpha</taxon>
        <taxon>Nepidae</taxon>
        <taxon>Ranatrinae</taxon>
        <taxon>Ranatra</taxon>
    </lineage>
</organism>
<dbReference type="EMBL" id="JBFDAA010000013">
    <property type="protein sequence ID" value="KAL1122836.1"/>
    <property type="molecule type" value="Genomic_DNA"/>
</dbReference>
<accession>A0ABD0Y5Z4</accession>
<protein>
    <submittedName>
        <fullName evidence="1">Uncharacterized protein</fullName>
    </submittedName>
</protein>
<dbReference type="AlphaFoldDB" id="A0ABD0Y5Z4"/>
<proteinExistence type="predicted"/>
<reference evidence="1 2" key="1">
    <citation type="submission" date="2024-07" db="EMBL/GenBank/DDBJ databases">
        <title>Chromosome-level genome assembly of the water stick insect Ranatra chinensis (Heteroptera: Nepidae).</title>
        <authorList>
            <person name="Liu X."/>
        </authorList>
    </citation>
    <scope>NUCLEOTIDE SEQUENCE [LARGE SCALE GENOMIC DNA]</scope>
    <source>
        <strain evidence="1">Cailab_2021Rc</strain>
        <tissue evidence="1">Muscle</tissue>
    </source>
</reference>
<comment type="caution">
    <text evidence="1">The sequence shown here is derived from an EMBL/GenBank/DDBJ whole genome shotgun (WGS) entry which is preliminary data.</text>
</comment>
<evidence type="ECO:0000313" key="1">
    <source>
        <dbReference type="EMBL" id="KAL1122836.1"/>
    </source>
</evidence>
<keyword evidence="2" id="KW-1185">Reference proteome</keyword>
<dbReference type="Proteomes" id="UP001558652">
    <property type="component" value="Unassembled WGS sequence"/>
</dbReference>
<gene>
    <name evidence="1" type="ORF">AAG570_003162</name>
</gene>